<dbReference type="EMBL" id="BJHX01000001">
    <property type="protein sequence ID" value="GDY60797.1"/>
    <property type="molecule type" value="Genomic_DNA"/>
</dbReference>
<comment type="caution">
    <text evidence="2">The sequence shown here is derived from an EMBL/GenBank/DDBJ whole genome shotgun (WGS) entry which is preliminary data.</text>
</comment>
<feature type="compositionally biased region" description="Basic and acidic residues" evidence="1">
    <location>
        <begin position="1"/>
        <end position="12"/>
    </location>
</feature>
<protein>
    <submittedName>
        <fullName evidence="2">Uncharacterized protein</fullName>
    </submittedName>
</protein>
<sequence length="132" mass="13909">MAHPQRPDERVLGRAGPGDGASAVGEGDGGEIVRKADAVLGPVEHPGDPHSTFTRVPHLRPDRRGTAERLRPLGPVQDEIEHVRLLPRPGPGPVRDAATEAAHGRRAPVRGLRPAAQLSPNSASSRAFVESA</sequence>
<gene>
    <name evidence="2" type="ORF">SAV14893_001900</name>
</gene>
<name>A0A4D4LRL3_STRAX</name>
<reference evidence="2 3" key="1">
    <citation type="submission" date="2019-04" db="EMBL/GenBank/DDBJ databases">
        <title>Draft genome sequences of Streptomyces avermitilis NBRC 14893.</title>
        <authorList>
            <person name="Komaki H."/>
            <person name="Tamura T."/>
            <person name="Hosoyama A."/>
        </authorList>
    </citation>
    <scope>NUCLEOTIDE SEQUENCE [LARGE SCALE GENOMIC DNA]</scope>
    <source>
        <strain evidence="2 3">NBRC 14893</strain>
    </source>
</reference>
<evidence type="ECO:0000256" key="1">
    <source>
        <dbReference type="SAM" id="MobiDB-lite"/>
    </source>
</evidence>
<proteinExistence type="predicted"/>
<evidence type="ECO:0000313" key="3">
    <source>
        <dbReference type="Proteomes" id="UP000302139"/>
    </source>
</evidence>
<organism evidence="2 3">
    <name type="scientific">Streptomyces avermitilis</name>
    <dbReference type="NCBI Taxonomy" id="33903"/>
    <lineage>
        <taxon>Bacteria</taxon>
        <taxon>Bacillati</taxon>
        <taxon>Actinomycetota</taxon>
        <taxon>Actinomycetes</taxon>
        <taxon>Kitasatosporales</taxon>
        <taxon>Streptomycetaceae</taxon>
        <taxon>Streptomyces</taxon>
    </lineage>
</organism>
<dbReference type="AlphaFoldDB" id="A0A4D4LRL3"/>
<dbReference type="Proteomes" id="UP000302139">
    <property type="component" value="Unassembled WGS sequence"/>
</dbReference>
<accession>A0A4D4LRL3</accession>
<evidence type="ECO:0000313" key="2">
    <source>
        <dbReference type="EMBL" id="GDY60797.1"/>
    </source>
</evidence>
<feature type="region of interest" description="Disordered" evidence="1">
    <location>
        <begin position="1"/>
        <end position="132"/>
    </location>
</feature>
<feature type="compositionally biased region" description="Basic and acidic residues" evidence="1">
    <location>
        <begin position="59"/>
        <end position="71"/>
    </location>
</feature>